<reference evidence="4" key="1">
    <citation type="submission" date="2017-10" db="EMBL/GenBank/DDBJ databases">
        <title>Rapid genome shrinkage in a self-fertile nematode reveals novel sperm competition proteins.</title>
        <authorList>
            <person name="Yin D."/>
            <person name="Schwarz E.M."/>
            <person name="Thomas C.G."/>
            <person name="Felde R.L."/>
            <person name="Korf I.F."/>
            <person name="Cutter A.D."/>
            <person name="Schartner C.M."/>
            <person name="Ralston E.J."/>
            <person name="Meyer B.J."/>
            <person name="Haag E.S."/>
        </authorList>
    </citation>
    <scope>NUCLEOTIDE SEQUENCE [LARGE SCALE GENOMIC DNA]</scope>
    <source>
        <strain evidence="4">JU1422</strain>
    </source>
</reference>
<evidence type="ECO:0000313" key="4">
    <source>
        <dbReference type="Proteomes" id="UP000230233"/>
    </source>
</evidence>
<feature type="compositionally biased region" description="Basic and acidic residues" evidence="1">
    <location>
        <begin position="73"/>
        <end position="89"/>
    </location>
</feature>
<evidence type="ECO:0000313" key="2">
    <source>
        <dbReference type="EMBL" id="PIC32081.1"/>
    </source>
</evidence>
<dbReference type="AlphaFoldDB" id="A0A2G5TXQ1"/>
<comment type="caution">
    <text evidence="3">The sequence shown here is derived from an EMBL/GenBank/DDBJ whole genome shotgun (WGS) entry which is preliminary data.</text>
</comment>
<dbReference type="EMBL" id="PDUG01000004">
    <property type="protein sequence ID" value="PIC32090.1"/>
    <property type="molecule type" value="Genomic_DNA"/>
</dbReference>
<organism evidence="3 4">
    <name type="scientific">Caenorhabditis nigoni</name>
    <dbReference type="NCBI Taxonomy" id="1611254"/>
    <lineage>
        <taxon>Eukaryota</taxon>
        <taxon>Metazoa</taxon>
        <taxon>Ecdysozoa</taxon>
        <taxon>Nematoda</taxon>
        <taxon>Chromadorea</taxon>
        <taxon>Rhabditida</taxon>
        <taxon>Rhabditina</taxon>
        <taxon>Rhabditomorpha</taxon>
        <taxon>Rhabditoidea</taxon>
        <taxon>Rhabditidae</taxon>
        <taxon>Peloderinae</taxon>
        <taxon>Caenorhabditis</taxon>
    </lineage>
</organism>
<evidence type="ECO:0000313" key="3">
    <source>
        <dbReference type="EMBL" id="PIC32090.1"/>
    </source>
</evidence>
<keyword evidence="4" id="KW-1185">Reference proteome</keyword>
<name>A0A2G5TXQ1_9PELO</name>
<dbReference type="Proteomes" id="UP000230233">
    <property type="component" value="Chromosome IV"/>
</dbReference>
<dbReference type="EMBL" id="PDUG01000004">
    <property type="protein sequence ID" value="PIC32081.1"/>
    <property type="molecule type" value="Genomic_DNA"/>
</dbReference>
<sequence length="122" mass="14671">MKTASLKYSIPVFAGSNEEEWTAKQQQEVHRRKGEDMNVKTFDSKIEIQMMKLKQLVDDRNSEVHRINKRRSQHDNKLQIQRERKEVGKKIKKRKRDEADEKEKRCEEIETKKKKEELSKTS</sequence>
<protein>
    <submittedName>
        <fullName evidence="3">Uncharacterized protein</fullName>
    </submittedName>
</protein>
<gene>
    <name evidence="3" type="primary">Cnig_chr_IV.g12555</name>
    <name evidence="2" type="synonym">Cnig_chr_IV.g12551</name>
    <name evidence="2" type="ORF">B9Z55_012551</name>
    <name evidence="3" type="ORF">B9Z55_012555</name>
</gene>
<evidence type="ECO:0000256" key="1">
    <source>
        <dbReference type="SAM" id="MobiDB-lite"/>
    </source>
</evidence>
<reference evidence="3" key="2">
    <citation type="journal article" date="2018" name="Science">
        <title>Rapid genome shrinkage in a self-fertile nematode reveals sperm competition proteins.</title>
        <authorList>
            <person name="Yin D."/>
            <person name="Schwarz E.M."/>
            <person name="Thomas C.G."/>
            <person name="Felde R.L."/>
            <person name="Korf I.F."/>
            <person name="Cutter A.D."/>
            <person name="Schartner C.M."/>
            <person name="Ralston E.J."/>
            <person name="Meyer B.J."/>
            <person name="Haag E.S."/>
        </authorList>
    </citation>
    <scope>NUCLEOTIDE SEQUENCE</scope>
    <source>
        <strain evidence="3">JU1422</strain>
    </source>
</reference>
<feature type="compositionally biased region" description="Basic and acidic residues" evidence="1">
    <location>
        <begin position="96"/>
        <end position="122"/>
    </location>
</feature>
<accession>A0A2G5TXQ1</accession>
<proteinExistence type="predicted"/>
<feature type="region of interest" description="Disordered" evidence="1">
    <location>
        <begin position="59"/>
        <end position="122"/>
    </location>
</feature>